<dbReference type="GO" id="GO:0005634">
    <property type="term" value="C:nucleus"/>
    <property type="evidence" value="ECO:0007669"/>
    <property type="project" value="TreeGrafter"/>
</dbReference>
<dbReference type="InterPro" id="IPR049730">
    <property type="entry name" value="SNF2/RAD54-like_C"/>
</dbReference>
<evidence type="ECO:0000313" key="8">
    <source>
        <dbReference type="Proteomes" id="UP000716291"/>
    </source>
</evidence>
<dbReference type="InterPro" id="IPR000330">
    <property type="entry name" value="SNF2_N"/>
</dbReference>
<dbReference type="Gene3D" id="3.40.50.10810">
    <property type="entry name" value="Tandem AAA-ATPase domain"/>
    <property type="match status" value="1"/>
</dbReference>
<keyword evidence="1" id="KW-0547">Nucleotide-binding</keyword>
<keyword evidence="3" id="KW-0067">ATP-binding</keyword>
<evidence type="ECO:0000256" key="3">
    <source>
        <dbReference type="ARBA" id="ARBA00022840"/>
    </source>
</evidence>
<dbReference type="Gene3D" id="3.40.50.300">
    <property type="entry name" value="P-loop containing nucleotide triphosphate hydrolases"/>
    <property type="match status" value="1"/>
</dbReference>
<dbReference type="GO" id="GO:0000209">
    <property type="term" value="P:protein polyubiquitination"/>
    <property type="evidence" value="ECO:0007669"/>
    <property type="project" value="TreeGrafter"/>
</dbReference>
<dbReference type="PANTHER" id="PTHR45865">
    <property type="entry name" value="E3 UBIQUITIN-PROTEIN LIGASE SHPRH FAMILY MEMBER"/>
    <property type="match status" value="1"/>
</dbReference>
<dbReference type="PROSITE" id="PS51194">
    <property type="entry name" value="HELICASE_CTER"/>
    <property type="match status" value="1"/>
</dbReference>
<dbReference type="SMART" id="SM00487">
    <property type="entry name" value="DEXDc"/>
    <property type="match status" value="1"/>
</dbReference>
<protein>
    <submittedName>
        <fullName evidence="7">Uncharacterized protein</fullName>
    </submittedName>
</protein>
<dbReference type="GO" id="GO:0006974">
    <property type="term" value="P:DNA damage response"/>
    <property type="evidence" value="ECO:0007669"/>
    <property type="project" value="TreeGrafter"/>
</dbReference>
<evidence type="ECO:0000313" key="7">
    <source>
        <dbReference type="EMBL" id="KAG1316042.1"/>
    </source>
</evidence>
<dbReference type="SUPFAM" id="SSF52540">
    <property type="entry name" value="P-loop containing nucleoside triphosphate hydrolases"/>
    <property type="match status" value="2"/>
</dbReference>
<accession>A0A9P6XKZ3</accession>
<dbReference type="GO" id="GO:0016787">
    <property type="term" value="F:hydrolase activity"/>
    <property type="evidence" value="ECO:0007669"/>
    <property type="project" value="UniProtKB-KW"/>
</dbReference>
<feature type="domain" description="Helicase ATP-binding" evidence="5">
    <location>
        <begin position="196"/>
        <end position="393"/>
    </location>
</feature>
<organism evidence="7 8">
    <name type="scientific">Rhizopus oryzae</name>
    <name type="common">Mucormycosis agent</name>
    <name type="synonym">Rhizopus arrhizus var. delemar</name>
    <dbReference type="NCBI Taxonomy" id="64495"/>
    <lineage>
        <taxon>Eukaryota</taxon>
        <taxon>Fungi</taxon>
        <taxon>Fungi incertae sedis</taxon>
        <taxon>Mucoromycota</taxon>
        <taxon>Mucoromycotina</taxon>
        <taxon>Mucoromycetes</taxon>
        <taxon>Mucorales</taxon>
        <taxon>Mucorineae</taxon>
        <taxon>Rhizopodaceae</taxon>
        <taxon>Rhizopus</taxon>
    </lineage>
</organism>
<keyword evidence="8" id="KW-1185">Reference proteome</keyword>
<dbReference type="InterPro" id="IPR038718">
    <property type="entry name" value="SNF2-like_sf"/>
</dbReference>
<dbReference type="InterPro" id="IPR059033">
    <property type="entry name" value="C144_05_dom"/>
</dbReference>
<dbReference type="GO" id="GO:0061630">
    <property type="term" value="F:ubiquitin protein ligase activity"/>
    <property type="evidence" value="ECO:0007669"/>
    <property type="project" value="TreeGrafter"/>
</dbReference>
<proteinExistence type="predicted"/>
<evidence type="ECO:0000256" key="1">
    <source>
        <dbReference type="ARBA" id="ARBA00022741"/>
    </source>
</evidence>
<dbReference type="CDD" id="cd18793">
    <property type="entry name" value="SF2_C_SNF"/>
    <property type="match status" value="1"/>
</dbReference>
<evidence type="ECO:0000256" key="4">
    <source>
        <dbReference type="SAM" id="MobiDB-lite"/>
    </source>
</evidence>
<dbReference type="InterPro" id="IPR027417">
    <property type="entry name" value="P-loop_NTPase"/>
</dbReference>
<comment type="caution">
    <text evidence="7">The sequence shown here is derived from an EMBL/GenBank/DDBJ whole genome shotgun (WGS) entry which is preliminary data.</text>
</comment>
<dbReference type="EMBL" id="JAANQT010000010">
    <property type="protein sequence ID" value="KAG1316042.1"/>
    <property type="molecule type" value="Genomic_DNA"/>
</dbReference>
<feature type="domain" description="Helicase C-terminal" evidence="6">
    <location>
        <begin position="1103"/>
        <end position="1251"/>
    </location>
</feature>
<sequence>MAVKTQFDLLVWENECAVMESEIDKCDNKIKNSRQLFAAVVLAAKPQLLQISNIKLESKQTAALIMNVTFEISQENKNSSLITRIMNFVKEEEEKLSAASQDNSLEAFFHLLQPPISMQYLNNYTSDEVVSTLAPFQTQNVQWMLGREGHYADSFGNVRPISAIFEQPPLLHVNLNGSIVNQITGKIEKDALRIKELQAYSYRGGVLADEMGLGKTVCVISLLSKHKLDQSNPFHPNNSMFPELIISGATLIIAPGPIIGQWSTEIKKHAIGRSVYIYSGRANGDYIEAEELAKYDVVLTHYETFRTEINHSNPPPDRPRRKAVKYKFKLSPLVSICWFRCVLDEAQMIEGNISRVARMAKMIPRWYSWAVSGTPMKKKYTDLRGIYEFLNIERTFTPKLFSNFVTDKKMTNVFFSFAASTIRRNVKSLLENQIQIPMQYRHVVRVPFSTIEQHYYDDLWRECHQSINLEWMDSINWILPKDASSETVIAYNTAKHRLRSWLLALRQNCIHPSVISNTHLRLVHSYNTNINNTEVQPLSEVLDGMRRIADESLDNHQHAYLKMKLKHAGMHEVLKEWETALRLYLAATPNVLEIEQQHYNRIQKHTAKSKGLTNTEDDEYNKHLSGLKLIHYRWMLLLHQFYFYTAGIYHILKQEDVETEYYNRASILRQSMLEKVAARVNNAMKEFSKSSQTLITNENKYKVGPREFEIDTSILEQVEQYEGVEDEDDDQNKQLKSQYDANAFENARNIGIILDKQLDKIHYLRNKLLPFLTKSLVDQGEGEDAAVTGDEYTDSLNEQEMCQVYLNAYQALLQDRKFIIKGTVIPLSEQLATDKDNGEFMSKEAVFIQKSEKSFREQLKKGASFRVDCIKDTEQHLKQLKNGLGNISEAKETIDVLSNECDWIRTILPVQTKLIDYLDDDIRKISLLLNARIAYYKQLQQISDTLLEWKHSNPRAEIANLEKNQEKTEQLIIQAQSRSQYFKALSEEQSLTSQDDQKTQKDCLICQDPIEKGMITYCHATNVALPGLKVAEDAIPVTGRFFQMNAYKQVEVLGDNNSQKGNSENKRSFENGNSESNSQMLSEMLKEINKQSITGEFGAKLDSIIRHIQYIKETNNGKCIVFSQFPKVIEMLKHGLQRNHINCMTLATGRKRADADKFQNDPDMTVILLHSRSHSSGLTLVAAHTVFIVEPVLNEALERQAINRVHRIGQTHETNVFHYIIQDTIEERIHSIYSTRQNRDTNTALAEGNLELSKYSEGGGEFVHDDDLRRCFTENETYAFGS</sequence>
<name>A0A9P6XKZ3_RHIOR</name>
<dbReference type="PROSITE" id="PS51192">
    <property type="entry name" value="HELICASE_ATP_BIND_1"/>
    <property type="match status" value="1"/>
</dbReference>
<evidence type="ECO:0000256" key="2">
    <source>
        <dbReference type="ARBA" id="ARBA00022801"/>
    </source>
</evidence>
<dbReference type="Pfam" id="PF26021">
    <property type="entry name" value="Ferritin_C144_05"/>
    <property type="match status" value="1"/>
</dbReference>
<dbReference type="Proteomes" id="UP000716291">
    <property type="component" value="Unassembled WGS sequence"/>
</dbReference>
<dbReference type="InterPro" id="IPR014001">
    <property type="entry name" value="Helicase_ATP-bd"/>
</dbReference>
<evidence type="ECO:0000259" key="5">
    <source>
        <dbReference type="PROSITE" id="PS51192"/>
    </source>
</evidence>
<keyword evidence="2" id="KW-0378">Hydrolase</keyword>
<dbReference type="InterPro" id="IPR001650">
    <property type="entry name" value="Helicase_C-like"/>
</dbReference>
<dbReference type="Pfam" id="PF00271">
    <property type="entry name" value="Helicase_C"/>
    <property type="match status" value="1"/>
</dbReference>
<dbReference type="OrthoDB" id="5330228at2759"/>
<feature type="region of interest" description="Disordered" evidence="4">
    <location>
        <begin position="1054"/>
        <end position="1078"/>
    </location>
</feature>
<evidence type="ECO:0000259" key="6">
    <source>
        <dbReference type="PROSITE" id="PS51194"/>
    </source>
</evidence>
<gene>
    <name evidence="7" type="ORF">G6F64_000169</name>
</gene>
<reference evidence="7" key="1">
    <citation type="journal article" date="2020" name="Microb. Genom.">
        <title>Genetic diversity of clinical and environmental Mucorales isolates obtained from an investigation of mucormycosis cases among solid organ transplant recipients.</title>
        <authorList>
            <person name="Nguyen M.H."/>
            <person name="Kaul D."/>
            <person name="Muto C."/>
            <person name="Cheng S.J."/>
            <person name="Richter R.A."/>
            <person name="Bruno V.M."/>
            <person name="Liu G."/>
            <person name="Beyhan S."/>
            <person name="Sundermann A.J."/>
            <person name="Mounaud S."/>
            <person name="Pasculle A.W."/>
            <person name="Nierman W.C."/>
            <person name="Driscoll E."/>
            <person name="Cumbie R."/>
            <person name="Clancy C.J."/>
            <person name="Dupont C.L."/>
        </authorList>
    </citation>
    <scope>NUCLEOTIDE SEQUENCE</scope>
    <source>
        <strain evidence="7">GL11</strain>
    </source>
</reference>
<dbReference type="Pfam" id="PF00176">
    <property type="entry name" value="SNF2-rel_dom"/>
    <property type="match status" value="1"/>
</dbReference>
<dbReference type="InterPro" id="IPR052583">
    <property type="entry name" value="ATP-helicase/E3_Ub-Ligase"/>
</dbReference>
<dbReference type="PANTHER" id="PTHR45865:SF1">
    <property type="entry name" value="E3 UBIQUITIN-PROTEIN LIGASE SHPRH"/>
    <property type="match status" value="1"/>
</dbReference>
<dbReference type="GO" id="GO:0005524">
    <property type="term" value="F:ATP binding"/>
    <property type="evidence" value="ECO:0007669"/>
    <property type="project" value="InterPro"/>
</dbReference>